<evidence type="ECO:0008006" key="4">
    <source>
        <dbReference type="Google" id="ProtNLM"/>
    </source>
</evidence>
<dbReference type="AlphaFoldDB" id="A0AAV3U2U9"/>
<organism evidence="2 3">
    <name type="scientific">Halioxenophilus aromaticivorans</name>
    <dbReference type="NCBI Taxonomy" id="1306992"/>
    <lineage>
        <taxon>Bacteria</taxon>
        <taxon>Pseudomonadati</taxon>
        <taxon>Pseudomonadota</taxon>
        <taxon>Gammaproteobacteria</taxon>
        <taxon>Alteromonadales</taxon>
        <taxon>Alteromonadaceae</taxon>
        <taxon>Halioxenophilus</taxon>
    </lineage>
</organism>
<reference evidence="3" key="1">
    <citation type="journal article" date="2019" name="Int. J. Syst. Evol. Microbiol.">
        <title>The Global Catalogue of Microorganisms (GCM) 10K type strain sequencing project: providing services to taxonomists for standard genome sequencing and annotation.</title>
        <authorList>
            <consortium name="The Broad Institute Genomics Platform"/>
            <consortium name="The Broad Institute Genome Sequencing Center for Infectious Disease"/>
            <person name="Wu L."/>
            <person name="Ma J."/>
        </authorList>
    </citation>
    <scope>NUCLEOTIDE SEQUENCE [LARGE SCALE GENOMIC DNA]</scope>
    <source>
        <strain evidence="3">JCM 19134</strain>
    </source>
</reference>
<evidence type="ECO:0000256" key="1">
    <source>
        <dbReference type="SAM" id="Phobius"/>
    </source>
</evidence>
<feature type="transmembrane region" description="Helical" evidence="1">
    <location>
        <begin position="82"/>
        <end position="109"/>
    </location>
</feature>
<dbReference type="Proteomes" id="UP001409585">
    <property type="component" value="Unassembled WGS sequence"/>
</dbReference>
<accession>A0AAV3U2U9</accession>
<name>A0AAV3U2U9_9ALTE</name>
<sequence>MRIKEKQAKQDPTTQMLERLPAEMRTSFSDQQIAALRTAMAGGNHAVDLRPVVKVPLLPWSFYLVLLAGRNRRDMSAKEQRIAARTLLCLIACGITILAVTGLLVLYLIKSALGIDIFKDFSFGIWDWFSGKFLS</sequence>
<proteinExistence type="predicted"/>
<keyword evidence="1" id="KW-0472">Membrane</keyword>
<keyword evidence="1" id="KW-1133">Transmembrane helix</keyword>
<evidence type="ECO:0000313" key="3">
    <source>
        <dbReference type="Proteomes" id="UP001409585"/>
    </source>
</evidence>
<gene>
    <name evidence="2" type="ORF">GCM10025791_21680</name>
</gene>
<keyword evidence="1" id="KW-0812">Transmembrane</keyword>
<dbReference type="EMBL" id="BAABLX010000016">
    <property type="protein sequence ID" value="GAA4942749.1"/>
    <property type="molecule type" value="Genomic_DNA"/>
</dbReference>
<evidence type="ECO:0000313" key="2">
    <source>
        <dbReference type="EMBL" id="GAA4942749.1"/>
    </source>
</evidence>
<keyword evidence="3" id="KW-1185">Reference proteome</keyword>
<protein>
    <recommendedName>
        <fullName evidence="4">3-phosphoshikimate 1-carboxyvinyltransferase</fullName>
    </recommendedName>
</protein>
<dbReference type="RefSeq" id="WP_345421514.1">
    <property type="nucleotide sequence ID" value="NZ_AP031496.1"/>
</dbReference>
<comment type="caution">
    <text evidence="2">The sequence shown here is derived from an EMBL/GenBank/DDBJ whole genome shotgun (WGS) entry which is preliminary data.</text>
</comment>